<sequence>MVKATASDVACSEGFRCGDGSCIPPWQQCDGQINCIDGLDEPIRVYLADRESSAALAIGARGRRKGVMAKSTAQTALTRPTAKV</sequence>
<evidence type="ECO:0000313" key="4">
    <source>
        <dbReference type="Proteomes" id="UP000017246"/>
    </source>
</evidence>
<dbReference type="AlphaFoldDB" id="A0A087VWT1"/>
<name>A0A087VWT1_ECHMU</name>
<dbReference type="CDD" id="cd00112">
    <property type="entry name" value="LDLa"/>
    <property type="match status" value="1"/>
</dbReference>
<dbReference type="InterPro" id="IPR036055">
    <property type="entry name" value="LDL_receptor-like_sf"/>
</dbReference>
<dbReference type="InterPro" id="IPR002172">
    <property type="entry name" value="LDrepeatLR_classA_rpt"/>
</dbReference>
<dbReference type="SMART" id="SM00192">
    <property type="entry name" value="LDLa"/>
    <property type="match status" value="1"/>
</dbReference>
<dbReference type="Proteomes" id="UP000017246">
    <property type="component" value="Unassembled WGS sequence"/>
</dbReference>
<gene>
    <name evidence="3" type="ORF">EmuJ_000018800</name>
</gene>
<keyword evidence="3" id="KW-0675">Receptor</keyword>
<evidence type="ECO:0000313" key="3">
    <source>
        <dbReference type="EMBL" id="CDI96574.1"/>
    </source>
</evidence>
<keyword evidence="1 2" id="KW-1015">Disulfide bond</keyword>
<evidence type="ECO:0000256" key="2">
    <source>
        <dbReference type="PROSITE-ProRule" id="PRU00124"/>
    </source>
</evidence>
<accession>A0A087VWT1</accession>
<feature type="disulfide bond" evidence="2">
    <location>
        <begin position="17"/>
        <end position="35"/>
    </location>
</feature>
<dbReference type="OrthoDB" id="10013209at2759"/>
<proteinExistence type="predicted"/>
<dbReference type="EMBL" id="LN901635">
    <property type="protein sequence ID" value="CDI96574.1"/>
    <property type="molecule type" value="Genomic_DNA"/>
</dbReference>
<dbReference type="Pfam" id="PF00057">
    <property type="entry name" value="Ldl_recept_a"/>
    <property type="match status" value="1"/>
</dbReference>
<reference evidence="3" key="1">
    <citation type="journal article" date="2013" name="Nature">
        <title>The genomes of four tapeworm species reveal adaptations to parasitism.</title>
        <authorList>
            <person name="Tsai I.J."/>
            <person name="Zarowiecki M."/>
            <person name="Holroyd N."/>
            <person name="Garciarrubio A."/>
            <person name="Sanchez-Flores A."/>
            <person name="Brooks K.L."/>
            <person name="Tracey A."/>
            <person name="Bobes R.J."/>
            <person name="Fragoso G."/>
            <person name="Sciutto E."/>
            <person name="Aslett M."/>
            <person name="Beasley H."/>
            <person name="Bennett H.M."/>
            <person name="Cai J."/>
            <person name="Camicia F."/>
            <person name="Clark R."/>
            <person name="Cucher M."/>
            <person name="De Silva N."/>
            <person name="Day T.A."/>
            <person name="Deplazes P."/>
            <person name="Estrada K."/>
            <person name="Fernandez C."/>
            <person name="Holland P.W."/>
            <person name="Hou J."/>
            <person name="Hu S."/>
            <person name="Huckvale T."/>
            <person name="Hung S.S."/>
            <person name="Kamenetzky L."/>
            <person name="Keane J.A."/>
            <person name="Kiss F."/>
            <person name="Koziol U."/>
            <person name="Lambert O."/>
            <person name="Liu K."/>
            <person name="Luo X."/>
            <person name="Luo Y."/>
            <person name="Macchiaroli N."/>
            <person name="Nichol S."/>
            <person name="Paps J."/>
            <person name="Parkinson J."/>
            <person name="Pouchkina-Stantcheva N."/>
            <person name="Riddiford N."/>
            <person name="Rosenzvit M."/>
            <person name="Salinas G."/>
            <person name="Wasmuth J.D."/>
            <person name="Zamanian M."/>
            <person name="Zheng Y."/>
            <person name="Cai X."/>
            <person name="Soberon X."/>
            <person name="Olson P.D."/>
            <person name="Laclette J.P."/>
            <person name="Brehm K."/>
            <person name="Berriman M."/>
            <person name="Garciarrubio A."/>
            <person name="Bobes R.J."/>
            <person name="Fragoso G."/>
            <person name="Sanchez-Flores A."/>
            <person name="Estrada K."/>
            <person name="Cevallos M.A."/>
            <person name="Morett E."/>
            <person name="Gonzalez V."/>
            <person name="Portillo T."/>
            <person name="Ochoa-Leyva A."/>
            <person name="Jose M.V."/>
            <person name="Sciutto E."/>
            <person name="Landa A."/>
            <person name="Jimenez L."/>
            <person name="Valdes V."/>
            <person name="Carrero J.C."/>
            <person name="Larralde C."/>
            <person name="Morales-Montor J."/>
            <person name="Limon-Lason J."/>
            <person name="Soberon X."/>
            <person name="Laclette J.P."/>
        </authorList>
    </citation>
    <scope>NUCLEOTIDE SEQUENCE [LARGE SCALE GENOMIC DNA]</scope>
</reference>
<comment type="caution">
    <text evidence="2">Lacks conserved residue(s) required for the propagation of feature annotation.</text>
</comment>
<protein>
    <submittedName>
        <fullName evidence="3">Low density lipoprotein receptor class A cysteine rich</fullName>
    </submittedName>
</protein>
<evidence type="ECO:0000256" key="1">
    <source>
        <dbReference type="ARBA" id="ARBA00023157"/>
    </source>
</evidence>
<dbReference type="Gene3D" id="4.10.400.10">
    <property type="entry name" value="Low-density Lipoprotein Receptor"/>
    <property type="match status" value="1"/>
</dbReference>
<dbReference type="SUPFAM" id="SSF57424">
    <property type="entry name" value="LDL receptor-like module"/>
    <property type="match status" value="1"/>
</dbReference>
<keyword evidence="4" id="KW-1185">Reference proteome</keyword>
<organism evidence="3 4">
    <name type="scientific">Echinococcus multilocularis</name>
    <name type="common">Fox tapeworm</name>
    <dbReference type="NCBI Taxonomy" id="6211"/>
    <lineage>
        <taxon>Eukaryota</taxon>
        <taxon>Metazoa</taxon>
        <taxon>Spiralia</taxon>
        <taxon>Lophotrochozoa</taxon>
        <taxon>Platyhelminthes</taxon>
        <taxon>Cestoda</taxon>
        <taxon>Eucestoda</taxon>
        <taxon>Cyclophyllidea</taxon>
        <taxon>Taeniidae</taxon>
        <taxon>Echinococcus</taxon>
    </lineage>
</organism>
<reference evidence="3" key="2">
    <citation type="submission" date="2015-11" db="EMBL/GenBank/DDBJ databases">
        <authorList>
            <person name="Zhang Y."/>
            <person name="Guo Z."/>
        </authorList>
    </citation>
    <scope>NUCLEOTIDE SEQUENCE</scope>
</reference>
<keyword evidence="3" id="KW-0449">Lipoprotein</keyword>
<dbReference type="PROSITE" id="PS50068">
    <property type="entry name" value="LDLRA_2"/>
    <property type="match status" value="1"/>
</dbReference>